<dbReference type="EMBL" id="JAMXIB010000007">
    <property type="protein sequence ID" value="MCO5725183.1"/>
    <property type="molecule type" value="Genomic_DNA"/>
</dbReference>
<dbReference type="InterPro" id="IPR045175">
    <property type="entry name" value="M28_fam"/>
</dbReference>
<name>A0ABT1B0S1_9FLAO</name>
<dbReference type="Gene3D" id="3.40.630.10">
    <property type="entry name" value="Zn peptidases"/>
    <property type="match status" value="1"/>
</dbReference>
<dbReference type="Pfam" id="PF04389">
    <property type="entry name" value="Peptidase_M28"/>
    <property type="match status" value="1"/>
</dbReference>
<evidence type="ECO:0000313" key="4">
    <source>
        <dbReference type="Proteomes" id="UP001206312"/>
    </source>
</evidence>
<keyword evidence="4" id="KW-1185">Reference proteome</keyword>
<evidence type="ECO:0000259" key="2">
    <source>
        <dbReference type="Pfam" id="PF04389"/>
    </source>
</evidence>
<sequence>MGIALLALVLGSCGALKSSGTGSDRPGPEAVAGKPAESDSSRISTMMHFLASDELQGRDTGSEGIERAAAYLEAKMREFGISPYFQTYRDTLSNSKEVAYNIVGVLEGSDPELKDEYLVIGAHYDHIGLLPPKDGDAIANGANDNASGTSTVLELARILSGQGAPRRSLIFAFFSAEERGLLGSRHLARVLKERGIDLYAMLNFEMTGVPMSGRDYLVYLTGFERSNLAGICNAYGGADLVGFLETAREYNLFQRSDNYAFFEEFNVPSHTFSTFDFQNYAYYHQAGDEASRMDFVHMAALVNRMAPVIRSIADAGEREIKGN</sequence>
<dbReference type="RefSeq" id="WP_252741561.1">
    <property type="nucleotide sequence ID" value="NZ_JAMXIB010000007.1"/>
</dbReference>
<dbReference type="PANTHER" id="PTHR12147:SF26">
    <property type="entry name" value="PEPTIDASE M28 DOMAIN-CONTAINING PROTEIN"/>
    <property type="match status" value="1"/>
</dbReference>
<feature type="domain" description="Peptidase M28" evidence="2">
    <location>
        <begin position="101"/>
        <end position="297"/>
    </location>
</feature>
<dbReference type="SUPFAM" id="SSF53187">
    <property type="entry name" value="Zn-dependent exopeptidases"/>
    <property type="match status" value="1"/>
</dbReference>
<feature type="region of interest" description="Disordered" evidence="1">
    <location>
        <begin position="17"/>
        <end position="38"/>
    </location>
</feature>
<evidence type="ECO:0000256" key="1">
    <source>
        <dbReference type="SAM" id="MobiDB-lite"/>
    </source>
</evidence>
<gene>
    <name evidence="3" type="ORF">NG653_09980</name>
</gene>
<dbReference type="InterPro" id="IPR007484">
    <property type="entry name" value="Peptidase_M28"/>
</dbReference>
<accession>A0ABT1B0S1</accession>
<comment type="caution">
    <text evidence="3">The sequence shown here is derived from an EMBL/GenBank/DDBJ whole genome shotgun (WGS) entry which is preliminary data.</text>
</comment>
<organism evidence="3 4">
    <name type="scientific">Robiginitalea marina</name>
    <dbReference type="NCBI Taxonomy" id="2954105"/>
    <lineage>
        <taxon>Bacteria</taxon>
        <taxon>Pseudomonadati</taxon>
        <taxon>Bacteroidota</taxon>
        <taxon>Flavobacteriia</taxon>
        <taxon>Flavobacteriales</taxon>
        <taxon>Flavobacteriaceae</taxon>
        <taxon>Robiginitalea</taxon>
    </lineage>
</organism>
<protein>
    <submittedName>
        <fullName evidence="3">M20/M25/M40 family metallo-hydrolase</fullName>
    </submittedName>
</protein>
<reference evidence="3 4" key="1">
    <citation type="submission" date="2022-06" db="EMBL/GenBank/DDBJ databases">
        <authorList>
            <person name="Xuan X."/>
        </authorList>
    </citation>
    <scope>NUCLEOTIDE SEQUENCE [LARGE SCALE GENOMIC DNA]</scope>
    <source>
        <strain evidence="3 4">2V75</strain>
    </source>
</reference>
<proteinExistence type="predicted"/>
<dbReference type="Proteomes" id="UP001206312">
    <property type="component" value="Unassembled WGS sequence"/>
</dbReference>
<dbReference type="PANTHER" id="PTHR12147">
    <property type="entry name" value="METALLOPEPTIDASE M28 FAMILY MEMBER"/>
    <property type="match status" value="1"/>
</dbReference>
<evidence type="ECO:0000313" key="3">
    <source>
        <dbReference type="EMBL" id="MCO5725183.1"/>
    </source>
</evidence>